<dbReference type="PANTHER" id="PTHR47618:SF1">
    <property type="entry name" value="BIFUNCTIONAL OLIGORIBONUCLEASE AND PAP PHOSPHATASE NRNA"/>
    <property type="match status" value="1"/>
</dbReference>
<dbReference type="Gene3D" id="3.90.1640.10">
    <property type="entry name" value="inorganic pyrophosphatase (n-terminal core)"/>
    <property type="match status" value="1"/>
</dbReference>
<evidence type="ECO:0000313" key="4">
    <source>
        <dbReference type="Proteomes" id="UP000823634"/>
    </source>
</evidence>
<dbReference type="InterPro" id="IPR051319">
    <property type="entry name" value="Oligoribo/pAp-PDE_c-di-AMP_PDE"/>
</dbReference>
<evidence type="ECO:0000259" key="2">
    <source>
        <dbReference type="Pfam" id="PF02272"/>
    </source>
</evidence>
<protein>
    <submittedName>
        <fullName evidence="3">Bifunctional oligoribonuclease/PAP phosphatase NrnA</fullName>
    </submittedName>
</protein>
<organism evidence="3 4">
    <name type="scientific">Candidatus Alloenteromonas pullistercoris</name>
    <dbReference type="NCBI Taxonomy" id="2840785"/>
    <lineage>
        <taxon>Bacteria</taxon>
        <taxon>Bacillati</taxon>
        <taxon>Bacillota</taxon>
        <taxon>Bacillota incertae sedis</taxon>
        <taxon>Candidatus Alloenteromonas</taxon>
    </lineage>
</organism>
<accession>A0A9D9DFG8</accession>
<evidence type="ECO:0000313" key="3">
    <source>
        <dbReference type="EMBL" id="MBO8426647.1"/>
    </source>
</evidence>
<feature type="domain" description="DHHA1" evidence="2">
    <location>
        <begin position="217"/>
        <end position="304"/>
    </location>
</feature>
<dbReference type="Gene3D" id="3.10.310.30">
    <property type="match status" value="1"/>
</dbReference>
<gene>
    <name evidence="3" type="ORF">IAC61_04940</name>
</gene>
<dbReference type="Pfam" id="PF02272">
    <property type="entry name" value="DHHA1"/>
    <property type="match status" value="1"/>
</dbReference>
<dbReference type="GO" id="GO:0003676">
    <property type="term" value="F:nucleic acid binding"/>
    <property type="evidence" value="ECO:0007669"/>
    <property type="project" value="InterPro"/>
</dbReference>
<sequence>MEGYSELFGIIRRNERIAIYGHCLPDGDCYGCQIGLRDILRLAFPEKKIFAIGSGIPQFSHYFGEMDEPSEEDLRGSLAIIVDVSCLRRVERKEVYLSGEFIKFDHHTPNREGEEFPFPCALEPERVSCAEIIADFALFNKLEIPASAASALYLGMVTDSGKFAFFGTNRHTLELAHILINKGADPKGILDLAFFEPDEVKALKRFIKRKAKRKNGVVYCYLKPEDYEQFGVLFQKAGDLANVLGEKGKSIAYALFTQSRTGHVRVELRSNSMHCVQPIAISFGGGGHRFAAGIDYDDPSCCDVEAIVEALSRAELYNGKDE</sequence>
<dbReference type="InterPro" id="IPR001667">
    <property type="entry name" value="DDH_dom"/>
</dbReference>
<reference evidence="3" key="1">
    <citation type="submission" date="2020-10" db="EMBL/GenBank/DDBJ databases">
        <authorList>
            <person name="Gilroy R."/>
        </authorList>
    </citation>
    <scope>NUCLEOTIDE SEQUENCE</scope>
    <source>
        <strain evidence="3">17113</strain>
    </source>
</reference>
<proteinExistence type="predicted"/>
<dbReference type="EMBL" id="JADINA010000032">
    <property type="protein sequence ID" value="MBO8426647.1"/>
    <property type="molecule type" value="Genomic_DNA"/>
</dbReference>
<dbReference type="Proteomes" id="UP000823634">
    <property type="component" value="Unassembled WGS sequence"/>
</dbReference>
<dbReference type="PANTHER" id="PTHR47618">
    <property type="entry name" value="BIFUNCTIONAL OLIGORIBONUCLEASE AND PAP PHOSPHATASE NRNA"/>
    <property type="match status" value="1"/>
</dbReference>
<reference evidence="3" key="2">
    <citation type="journal article" date="2021" name="PeerJ">
        <title>Extensive microbial diversity within the chicken gut microbiome revealed by metagenomics and culture.</title>
        <authorList>
            <person name="Gilroy R."/>
            <person name="Ravi A."/>
            <person name="Getino M."/>
            <person name="Pursley I."/>
            <person name="Horton D.L."/>
            <person name="Alikhan N.F."/>
            <person name="Baker D."/>
            <person name="Gharbi K."/>
            <person name="Hall N."/>
            <person name="Watson M."/>
            <person name="Adriaenssens E.M."/>
            <person name="Foster-Nyarko E."/>
            <person name="Jarju S."/>
            <person name="Secka A."/>
            <person name="Antonio M."/>
            <person name="Oren A."/>
            <person name="Chaudhuri R.R."/>
            <person name="La Ragione R."/>
            <person name="Hildebrand F."/>
            <person name="Pallen M.J."/>
        </authorList>
    </citation>
    <scope>NUCLEOTIDE SEQUENCE</scope>
    <source>
        <strain evidence="3">17113</strain>
    </source>
</reference>
<evidence type="ECO:0000259" key="1">
    <source>
        <dbReference type="Pfam" id="PF01368"/>
    </source>
</evidence>
<dbReference type="Pfam" id="PF01368">
    <property type="entry name" value="DHH"/>
    <property type="match status" value="1"/>
</dbReference>
<dbReference type="InterPro" id="IPR003156">
    <property type="entry name" value="DHHA1_dom"/>
</dbReference>
<comment type="caution">
    <text evidence="3">The sequence shown here is derived from an EMBL/GenBank/DDBJ whole genome shotgun (WGS) entry which is preliminary data.</text>
</comment>
<dbReference type="AlphaFoldDB" id="A0A9D9DFG8"/>
<name>A0A9D9DFG8_9FIRM</name>
<dbReference type="InterPro" id="IPR038763">
    <property type="entry name" value="DHH_sf"/>
</dbReference>
<dbReference type="SUPFAM" id="SSF64182">
    <property type="entry name" value="DHH phosphoesterases"/>
    <property type="match status" value="1"/>
</dbReference>
<feature type="domain" description="DDH" evidence="1">
    <location>
        <begin position="16"/>
        <end position="156"/>
    </location>
</feature>